<dbReference type="GO" id="GO:0017119">
    <property type="term" value="C:Golgi transport complex"/>
    <property type="evidence" value="ECO:0007669"/>
    <property type="project" value="InterPro"/>
</dbReference>
<feature type="region of interest" description="Disordered" evidence="8">
    <location>
        <begin position="794"/>
        <end position="821"/>
    </location>
</feature>
<keyword evidence="5" id="KW-0653">Protein transport</keyword>
<comment type="similarity">
    <text evidence="2">Belongs to the COG1 family.</text>
</comment>
<evidence type="ECO:0000256" key="2">
    <source>
        <dbReference type="ARBA" id="ARBA00006653"/>
    </source>
</evidence>
<gene>
    <name evidence="9" type="ORF">Celaphus_00001678</name>
</gene>
<evidence type="ECO:0000313" key="10">
    <source>
        <dbReference type="Proteomes" id="UP000242450"/>
    </source>
</evidence>
<dbReference type="GO" id="GO:0006891">
    <property type="term" value="P:intra-Golgi vesicle-mediated transport"/>
    <property type="evidence" value="ECO:0007669"/>
    <property type="project" value="InterPro"/>
</dbReference>
<keyword evidence="6" id="KW-0333">Golgi apparatus</keyword>
<keyword evidence="7" id="KW-0472">Membrane</keyword>
<dbReference type="GO" id="GO:0000139">
    <property type="term" value="C:Golgi membrane"/>
    <property type="evidence" value="ECO:0007669"/>
    <property type="project" value="UniProtKB-SubCell"/>
</dbReference>
<feature type="region of interest" description="Disordered" evidence="8">
    <location>
        <begin position="1"/>
        <end position="38"/>
    </location>
</feature>
<dbReference type="EMBL" id="MKHE01000005">
    <property type="protein sequence ID" value="OWK14222.1"/>
    <property type="molecule type" value="Genomic_DNA"/>
</dbReference>
<dbReference type="AlphaFoldDB" id="A0A212D7P8"/>
<organism evidence="9 10">
    <name type="scientific">Cervus elaphus hippelaphus</name>
    <name type="common">European red deer</name>
    <dbReference type="NCBI Taxonomy" id="46360"/>
    <lineage>
        <taxon>Eukaryota</taxon>
        <taxon>Metazoa</taxon>
        <taxon>Chordata</taxon>
        <taxon>Craniata</taxon>
        <taxon>Vertebrata</taxon>
        <taxon>Euteleostomi</taxon>
        <taxon>Mammalia</taxon>
        <taxon>Eutheria</taxon>
        <taxon>Laurasiatheria</taxon>
        <taxon>Artiodactyla</taxon>
        <taxon>Ruminantia</taxon>
        <taxon>Pecora</taxon>
        <taxon>Cervidae</taxon>
        <taxon>Cervinae</taxon>
        <taxon>Cervus</taxon>
    </lineage>
</organism>
<dbReference type="InterPro" id="IPR033370">
    <property type="entry name" value="COG1"/>
</dbReference>
<evidence type="ECO:0000256" key="8">
    <source>
        <dbReference type="SAM" id="MobiDB-lite"/>
    </source>
</evidence>
<dbReference type="GO" id="GO:0015031">
    <property type="term" value="P:protein transport"/>
    <property type="evidence" value="ECO:0007669"/>
    <property type="project" value="UniProtKB-KW"/>
</dbReference>
<evidence type="ECO:0000313" key="9">
    <source>
        <dbReference type="EMBL" id="OWK14222.1"/>
    </source>
</evidence>
<keyword evidence="10" id="KW-1185">Reference proteome</keyword>
<evidence type="ECO:0000256" key="7">
    <source>
        <dbReference type="ARBA" id="ARBA00023136"/>
    </source>
</evidence>
<feature type="region of interest" description="Disordered" evidence="8">
    <location>
        <begin position="505"/>
        <end position="527"/>
    </location>
</feature>
<keyword evidence="4" id="KW-0813">Transport</keyword>
<evidence type="ECO:0000256" key="6">
    <source>
        <dbReference type="ARBA" id="ARBA00023034"/>
    </source>
</evidence>
<dbReference type="PANTHER" id="PTHR31658:SF0">
    <property type="entry name" value="CONSERVED OLIGOMERIC GOLGI COMPLEX SUBUNIT 1"/>
    <property type="match status" value="1"/>
</dbReference>
<proteinExistence type="inferred from homology"/>
<name>A0A212D7P8_CEREH</name>
<comment type="subcellular location">
    <subcellularLocation>
        <location evidence="1">Golgi apparatus membrane</location>
        <topology evidence="1">Peripheral membrane protein</topology>
    </subcellularLocation>
</comment>
<protein>
    <recommendedName>
        <fullName evidence="3">Conserved oligomeric Golgi complex subunit 1</fullName>
    </recommendedName>
</protein>
<evidence type="ECO:0000256" key="3">
    <source>
        <dbReference type="ARBA" id="ARBA00020978"/>
    </source>
</evidence>
<evidence type="ECO:0000256" key="1">
    <source>
        <dbReference type="ARBA" id="ARBA00004395"/>
    </source>
</evidence>
<reference evidence="9 10" key="1">
    <citation type="journal article" date="2018" name="Mol. Genet. Genomics">
        <title>The red deer Cervus elaphus genome CerEla1.0: sequencing, annotating, genes, and chromosomes.</title>
        <authorList>
            <person name="Bana N.A."/>
            <person name="Nyiri A."/>
            <person name="Nagy J."/>
            <person name="Frank K."/>
            <person name="Nagy T."/>
            <person name="Steger V."/>
            <person name="Schiller M."/>
            <person name="Lakatos P."/>
            <person name="Sugar L."/>
            <person name="Horn P."/>
            <person name="Barta E."/>
            <person name="Orosz L."/>
        </authorList>
    </citation>
    <scope>NUCLEOTIDE SEQUENCE [LARGE SCALE GENOMIC DNA]</scope>
    <source>
        <strain evidence="9">Hungarian</strain>
    </source>
</reference>
<dbReference type="Proteomes" id="UP000242450">
    <property type="component" value="Chromosome 5"/>
</dbReference>
<dbReference type="PANTHER" id="PTHR31658">
    <property type="entry name" value="CONSERVED OLIGOMERIC GOLGI COMPLEX SUBUNIT 1"/>
    <property type="match status" value="1"/>
</dbReference>
<evidence type="ECO:0000256" key="4">
    <source>
        <dbReference type="ARBA" id="ARBA00022448"/>
    </source>
</evidence>
<dbReference type="OrthoDB" id="46189at2759"/>
<evidence type="ECO:0000256" key="5">
    <source>
        <dbReference type="ARBA" id="ARBA00022927"/>
    </source>
</evidence>
<sequence>MSAEEPALSLPEMTAVSARASPRPHANPEAPAPKPQQPSQEKFYSMAAQIKLLLEIPEKIWSSMEVSRYLHATQLYLLCCYLHKLLQLESSSSRHSPVLSRFPILIRQVAAASHFRATILHESKMLLKCQAVSDQAVAEALCSVMLLEESSPRQALTDFLLARKAAIQKLLNQPHHGKGVGVLQDEMKLCSWFKHLPASVVEFQPALRMLAHPISQEYLKDTLQKWIHVCNEDIRHGIGGLLMYVTSTKGLAGIRDAVWGLLANELTHRSWDVVCRRLLDKPLLFWEDLMQQLFLDRLQTLTKEGFDSISSSSKELLVSALQELESSSSASSKHIHFEHNMAVFLWSESPSDLPSDAAWVSVSSRAPFPGSGLSMKAQAVSPCVQSFCSALDSKLKVKLEDLLAYLPSGDPSPHQDAPPPAAESCTFDRFADAETVQETLRTHSVAWIQDITDCIQAELQSIEQAIQGQQDVLDGAKLHSALFMARLCQSLGELCPHLKQCILGRSGSPERPTRDSRALKKQGKGKAQEVLPTQARWQDVKELLLQRSVTGYRVWGSAVVRVLVHGFAQSLLVDDAGSVLATATSWDELEIQEEAESGSSVTSKIRLPVQPSWYVQSFLFSLCQEINRVGGHALPKVTLQEMLKSCLVQVVAAYERLSEEKPVKKEGAFPMTQNRALQLLYDLRYLSVVLTAKGEEMKSGRCRQDPRVEKVADYLETLIDPFDLDVFTPHLHSNLNRLVQRTSVLFGLVTGSENQFTPRSSTFNSQEAHNILPLASSQIRFGLLPLSMTSTRKAKSVGRSMETAAQRQATPPALSRADDPRQAGSLFRQLVADEEDSAAPSLFKLGWLSSMTK</sequence>
<accession>A0A212D7P8</accession>
<comment type="caution">
    <text evidence="9">The sequence shown here is derived from an EMBL/GenBank/DDBJ whole genome shotgun (WGS) entry which is preliminary data.</text>
</comment>